<feature type="transmembrane region" description="Helical" evidence="6">
    <location>
        <begin position="397"/>
        <end position="415"/>
    </location>
</feature>
<evidence type="ECO:0000313" key="7">
    <source>
        <dbReference type="EMBL" id="SON58350.1"/>
    </source>
</evidence>
<dbReference type="GO" id="GO:0042910">
    <property type="term" value="F:xenobiotic transmembrane transporter activity"/>
    <property type="evidence" value="ECO:0007669"/>
    <property type="project" value="InterPro"/>
</dbReference>
<feature type="transmembrane region" description="Helical" evidence="6">
    <location>
        <begin position="104"/>
        <end position="129"/>
    </location>
</feature>
<feature type="transmembrane region" description="Helical" evidence="6">
    <location>
        <begin position="15"/>
        <end position="36"/>
    </location>
</feature>
<dbReference type="AlphaFoldDB" id="A0A2C9DDV0"/>
<reference evidence="8" key="1">
    <citation type="submission" date="2017-09" db="EMBL/GenBank/DDBJ databases">
        <title>Genome sequence of Nannocystis excedens DSM 71.</title>
        <authorList>
            <person name="Blom J."/>
        </authorList>
    </citation>
    <scope>NUCLEOTIDE SEQUENCE [LARGE SCALE GENOMIC DNA]</scope>
    <source>
        <strain evidence="8">type strain: E19</strain>
    </source>
</reference>
<protein>
    <submittedName>
        <fullName evidence="7">DNA-damage-inducible protein F</fullName>
    </submittedName>
</protein>
<gene>
    <name evidence="7" type="primary">dinF</name>
    <name evidence="7" type="ORF">HDIA_4809</name>
</gene>
<dbReference type="InterPro" id="IPR044644">
    <property type="entry name" value="DinF-like"/>
</dbReference>
<comment type="subcellular location">
    <subcellularLocation>
        <location evidence="1">Membrane</location>
        <topology evidence="1">Multi-pass membrane protein</topology>
    </subcellularLocation>
</comment>
<dbReference type="EMBL" id="LT960614">
    <property type="protein sequence ID" value="SON58350.1"/>
    <property type="molecule type" value="Genomic_DNA"/>
</dbReference>
<evidence type="ECO:0000256" key="2">
    <source>
        <dbReference type="ARBA" id="ARBA00010199"/>
    </source>
</evidence>
<dbReference type="PANTHER" id="PTHR42893:SF46">
    <property type="entry name" value="PROTEIN DETOXIFICATION 44, CHLOROPLASTIC"/>
    <property type="match status" value="1"/>
</dbReference>
<comment type="similarity">
    <text evidence="2">Belongs to the multi antimicrobial extrusion (MATE) (TC 2.A.66.1) family.</text>
</comment>
<name>A0A2C9DDV0_9HYPH</name>
<feature type="transmembrane region" description="Helical" evidence="6">
    <location>
        <begin position="149"/>
        <end position="167"/>
    </location>
</feature>
<feature type="transmembrane region" description="Helical" evidence="6">
    <location>
        <begin position="320"/>
        <end position="344"/>
    </location>
</feature>
<keyword evidence="3 6" id="KW-0812">Transmembrane</keyword>
<feature type="transmembrane region" description="Helical" evidence="6">
    <location>
        <begin position="278"/>
        <end position="299"/>
    </location>
</feature>
<keyword evidence="5 6" id="KW-0472">Membrane</keyword>
<feature type="transmembrane region" description="Helical" evidence="6">
    <location>
        <begin position="364"/>
        <end position="385"/>
    </location>
</feature>
<dbReference type="GO" id="GO:0005886">
    <property type="term" value="C:plasma membrane"/>
    <property type="evidence" value="ECO:0007669"/>
    <property type="project" value="TreeGrafter"/>
</dbReference>
<dbReference type="KEGG" id="hdi:HDIA_4809"/>
<dbReference type="NCBIfam" id="TIGR00797">
    <property type="entry name" value="matE"/>
    <property type="match status" value="1"/>
</dbReference>
<dbReference type="CDD" id="cd13136">
    <property type="entry name" value="MATE_DinF_like"/>
    <property type="match status" value="1"/>
</dbReference>
<sequence length="464" mass="48810">MSEQSHAGRPAEVQALPITSAVVFRIAVPMTLAFISTPLLGVVDLTVIGQLGDARLIGGIAIGALIFDVLFSTFNFLRSGTTGLTAQALGAGDRAEQTRILLRSLVIAVGSGLVMILLQGPLAAAALFFTAPSAEVAEATRAYYDVRIWSAPFALLNYAILGWVIGLGHAGVGLALQTLLNGVNIALSFLLGLVFGWGLFGVALGTLIGEVIAAVVGLAVCWHFNRATTVPKLSEILDRQAMSRMFAVNGDIMIRTFALLAGFTIFARVGAGFGDLTLAANAILMNFFLVGGYFLDGLATAAEQLTGRSIGARQRPAFVTAVRLTTIWSFILAGIASLAFFAAGKPVIAFMTTAEDVRAAAGQFLPYAALTPLAGVLAFEMDGVFIGATWSRQMRNMMLLSLAGYIAILFPATSLLGNHGLWLALLAFLLLRGFLLLWRLKPSLDDTFGAALSPVPANREGAAT</sequence>
<evidence type="ECO:0000256" key="5">
    <source>
        <dbReference type="ARBA" id="ARBA00023136"/>
    </source>
</evidence>
<evidence type="ECO:0000256" key="4">
    <source>
        <dbReference type="ARBA" id="ARBA00022989"/>
    </source>
</evidence>
<evidence type="ECO:0000256" key="1">
    <source>
        <dbReference type="ARBA" id="ARBA00004141"/>
    </source>
</evidence>
<dbReference type="GO" id="GO:0015297">
    <property type="term" value="F:antiporter activity"/>
    <property type="evidence" value="ECO:0007669"/>
    <property type="project" value="InterPro"/>
</dbReference>
<feature type="transmembrane region" description="Helical" evidence="6">
    <location>
        <begin position="206"/>
        <end position="225"/>
    </location>
</feature>
<organism evidence="7 8">
    <name type="scientific">Hartmannibacter diazotrophicus</name>
    <dbReference type="NCBI Taxonomy" id="1482074"/>
    <lineage>
        <taxon>Bacteria</taxon>
        <taxon>Pseudomonadati</taxon>
        <taxon>Pseudomonadota</taxon>
        <taxon>Alphaproteobacteria</taxon>
        <taxon>Hyphomicrobiales</taxon>
        <taxon>Pleomorphomonadaceae</taxon>
        <taxon>Hartmannibacter</taxon>
    </lineage>
</organism>
<dbReference type="Pfam" id="PF01554">
    <property type="entry name" value="MatE"/>
    <property type="match status" value="2"/>
</dbReference>
<evidence type="ECO:0000313" key="8">
    <source>
        <dbReference type="Proteomes" id="UP000223606"/>
    </source>
</evidence>
<feature type="transmembrane region" description="Helical" evidence="6">
    <location>
        <begin position="56"/>
        <end position="77"/>
    </location>
</feature>
<dbReference type="InterPro" id="IPR002528">
    <property type="entry name" value="MATE_fam"/>
</dbReference>
<evidence type="ECO:0000256" key="3">
    <source>
        <dbReference type="ARBA" id="ARBA00022692"/>
    </source>
</evidence>
<dbReference type="PANTHER" id="PTHR42893">
    <property type="entry name" value="PROTEIN DETOXIFICATION 44, CHLOROPLASTIC-RELATED"/>
    <property type="match status" value="1"/>
</dbReference>
<feature type="transmembrane region" description="Helical" evidence="6">
    <location>
        <begin position="246"/>
        <end position="266"/>
    </location>
</feature>
<proteinExistence type="inferred from homology"/>
<evidence type="ECO:0000256" key="6">
    <source>
        <dbReference type="SAM" id="Phobius"/>
    </source>
</evidence>
<dbReference type="OrthoDB" id="9789527at2"/>
<accession>A0A2C9DDV0</accession>
<keyword evidence="8" id="KW-1185">Reference proteome</keyword>
<keyword evidence="4 6" id="KW-1133">Transmembrane helix</keyword>
<feature type="transmembrane region" description="Helical" evidence="6">
    <location>
        <begin position="421"/>
        <end position="438"/>
    </location>
</feature>
<dbReference type="RefSeq" id="WP_099558561.1">
    <property type="nucleotide sequence ID" value="NZ_LT960614.1"/>
</dbReference>
<dbReference type="Proteomes" id="UP000223606">
    <property type="component" value="Chromosome 1"/>
</dbReference>
<feature type="transmembrane region" description="Helical" evidence="6">
    <location>
        <begin position="179"/>
        <end position="200"/>
    </location>
</feature>